<protein>
    <submittedName>
        <fullName evidence="2">Uncharacterized protein</fullName>
    </submittedName>
</protein>
<accession>A0A9D4G1Q4</accession>
<dbReference type="EMBL" id="JAIWYP010000006">
    <property type="protein sequence ID" value="KAH3808527.1"/>
    <property type="molecule type" value="Genomic_DNA"/>
</dbReference>
<evidence type="ECO:0000256" key="1">
    <source>
        <dbReference type="SAM" id="MobiDB-lite"/>
    </source>
</evidence>
<evidence type="ECO:0000313" key="4">
    <source>
        <dbReference type="Proteomes" id="UP000828390"/>
    </source>
</evidence>
<dbReference type="EMBL" id="JAIWYP010000006">
    <property type="protein sequence ID" value="KAH3812606.1"/>
    <property type="molecule type" value="Genomic_DNA"/>
</dbReference>
<sequence length="93" mass="10006">MGLMQNIVSVAPTQPAHPASRVSALGPDGPLVSSKAEKSKQDVDCGILQCLQRIQSIQKQYDQKVDSEVAEECVSVKSGPCPNKWKPIVGFLD</sequence>
<reference evidence="2" key="2">
    <citation type="submission" date="2020-11" db="EMBL/GenBank/DDBJ databases">
        <authorList>
            <person name="McCartney M.A."/>
            <person name="Auch B."/>
            <person name="Kono T."/>
            <person name="Mallez S."/>
            <person name="Becker A."/>
            <person name="Gohl D.M."/>
            <person name="Silverstein K.A.T."/>
            <person name="Koren S."/>
            <person name="Bechman K.B."/>
            <person name="Herman A."/>
            <person name="Abrahante J.E."/>
            <person name="Garbe J."/>
        </authorList>
    </citation>
    <scope>NUCLEOTIDE SEQUENCE</scope>
    <source>
        <strain evidence="2">Duluth1</strain>
        <tissue evidence="2">Whole animal</tissue>
    </source>
</reference>
<reference evidence="2" key="1">
    <citation type="journal article" date="2019" name="bioRxiv">
        <title>The Genome of the Zebra Mussel, Dreissena polymorpha: A Resource for Invasive Species Research.</title>
        <authorList>
            <person name="McCartney M.A."/>
            <person name="Auch B."/>
            <person name="Kono T."/>
            <person name="Mallez S."/>
            <person name="Zhang Y."/>
            <person name="Obille A."/>
            <person name="Becker A."/>
            <person name="Abrahante J.E."/>
            <person name="Garbe J."/>
            <person name="Badalamenti J.P."/>
            <person name="Herman A."/>
            <person name="Mangelson H."/>
            <person name="Liachko I."/>
            <person name="Sullivan S."/>
            <person name="Sone E.D."/>
            <person name="Koren S."/>
            <person name="Silverstein K.A.T."/>
            <person name="Beckman K.B."/>
            <person name="Gohl D.M."/>
        </authorList>
    </citation>
    <scope>NUCLEOTIDE SEQUENCE</scope>
    <source>
        <strain evidence="2">Duluth1</strain>
        <tissue evidence="2">Whole animal</tissue>
    </source>
</reference>
<comment type="caution">
    <text evidence="2">The sequence shown here is derived from an EMBL/GenBank/DDBJ whole genome shotgun (WGS) entry which is preliminary data.</text>
</comment>
<dbReference type="Proteomes" id="UP000828390">
    <property type="component" value="Unassembled WGS sequence"/>
</dbReference>
<proteinExistence type="predicted"/>
<feature type="compositionally biased region" description="Polar residues" evidence="1">
    <location>
        <begin position="1"/>
        <end position="12"/>
    </location>
</feature>
<organism evidence="2 4">
    <name type="scientific">Dreissena polymorpha</name>
    <name type="common">Zebra mussel</name>
    <name type="synonym">Mytilus polymorpha</name>
    <dbReference type="NCBI Taxonomy" id="45954"/>
    <lineage>
        <taxon>Eukaryota</taxon>
        <taxon>Metazoa</taxon>
        <taxon>Spiralia</taxon>
        <taxon>Lophotrochozoa</taxon>
        <taxon>Mollusca</taxon>
        <taxon>Bivalvia</taxon>
        <taxon>Autobranchia</taxon>
        <taxon>Heteroconchia</taxon>
        <taxon>Euheterodonta</taxon>
        <taxon>Imparidentia</taxon>
        <taxon>Neoheterodontei</taxon>
        <taxon>Myida</taxon>
        <taxon>Dreissenoidea</taxon>
        <taxon>Dreissenidae</taxon>
        <taxon>Dreissena</taxon>
    </lineage>
</organism>
<gene>
    <name evidence="2" type="ORF">DPMN_136884</name>
    <name evidence="3" type="ORF">DPMN_141042</name>
</gene>
<evidence type="ECO:0000313" key="2">
    <source>
        <dbReference type="EMBL" id="KAH3808527.1"/>
    </source>
</evidence>
<dbReference type="AlphaFoldDB" id="A0A9D4G1Q4"/>
<name>A0A9D4G1Q4_DREPO</name>
<feature type="region of interest" description="Disordered" evidence="1">
    <location>
        <begin position="1"/>
        <end position="40"/>
    </location>
</feature>
<keyword evidence="4" id="KW-1185">Reference proteome</keyword>
<evidence type="ECO:0000313" key="3">
    <source>
        <dbReference type="EMBL" id="KAH3812606.1"/>
    </source>
</evidence>